<dbReference type="PANTHER" id="PTHR43792:SF8">
    <property type="entry name" value="[RIBOSOMAL PROTEIN US5]-ALANINE N-ACETYLTRANSFERASE"/>
    <property type="match status" value="1"/>
</dbReference>
<dbReference type="SUPFAM" id="SSF55729">
    <property type="entry name" value="Acyl-CoA N-acyltransferases (Nat)"/>
    <property type="match status" value="1"/>
</dbReference>
<evidence type="ECO:0000256" key="1">
    <source>
        <dbReference type="ARBA" id="ARBA00022679"/>
    </source>
</evidence>
<accession>A0A7X0VXW4</accession>
<gene>
    <name evidence="5" type="ORF">H7C18_23435</name>
</gene>
<feature type="domain" description="N-acetyltransferase" evidence="4">
    <location>
        <begin position="10"/>
        <end position="171"/>
    </location>
</feature>
<sequence length="184" mass="20350">MTEVMITARLILRALELRDAEAIETLAGDKEVADTTLGIPHPYPAGSAPAFIRARREAAAGGDGYSFAVTLDSDGAFIGIVGLHINKSHRTAELAYWIGKPYWGAGYGTEAASRVVEFAFEELKLNRVFAAAMTRNPASYRVMEKIGMKHEGVLRQHIRKGEGYEDLRYYGLLQSDFRRPEGRS</sequence>
<dbReference type="Gene3D" id="3.40.630.30">
    <property type="match status" value="1"/>
</dbReference>
<dbReference type="InterPro" id="IPR051531">
    <property type="entry name" value="N-acetyltransferase"/>
</dbReference>
<evidence type="ECO:0000256" key="2">
    <source>
        <dbReference type="ARBA" id="ARBA00023315"/>
    </source>
</evidence>
<dbReference type="PROSITE" id="PS51186">
    <property type="entry name" value="GNAT"/>
    <property type="match status" value="1"/>
</dbReference>
<evidence type="ECO:0000313" key="6">
    <source>
        <dbReference type="Proteomes" id="UP000564644"/>
    </source>
</evidence>
<comment type="caution">
    <text evidence="5">The sequence shown here is derived from an EMBL/GenBank/DDBJ whole genome shotgun (WGS) entry which is preliminary data.</text>
</comment>
<keyword evidence="2" id="KW-0012">Acyltransferase</keyword>
<evidence type="ECO:0000256" key="3">
    <source>
        <dbReference type="ARBA" id="ARBA00038502"/>
    </source>
</evidence>
<name>A0A7X0VXW4_9BACL</name>
<evidence type="ECO:0000313" key="5">
    <source>
        <dbReference type="EMBL" id="MBB6733882.1"/>
    </source>
</evidence>
<dbReference type="Proteomes" id="UP000564644">
    <property type="component" value="Unassembled WGS sequence"/>
</dbReference>
<proteinExistence type="inferred from homology"/>
<keyword evidence="6" id="KW-1185">Reference proteome</keyword>
<comment type="similarity">
    <text evidence="3">Belongs to the acetyltransferase family. RimJ subfamily.</text>
</comment>
<dbReference type="GO" id="GO:0016747">
    <property type="term" value="F:acyltransferase activity, transferring groups other than amino-acyl groups"/>
    <property type="evidence" value="ECO:0007669"/>
    <property type="project" value="InterPro"/>
</dbReference>
<dbReference type="Pfam" id="PF13302">
    <property type="entry name" value="Acetyltransf_3"/>
    <property type="match status" value="1"/>
</dbReference>
<dbReference type="EMBL" id="JACJVO010000031">
    <property type="protein sequence ID" value="MBB6733882.1"/>
    <property type="molecule type" value="Genomic_DNA"/>
</dbReference>
<dbReference type="InterPro" id="IPR016181">
    <property type="entry name" value="Acyl_CoA_acyltransferase"/>
</dbReference>
<organism evidence="5 6">
    <name type="scientific">Cohnella zeiphila</name>
    <dbReference type="NCBI Taxonomy" id="2761120"/>
    <lineage>
        <taxon>Bacteria</taxon>
        <taxon>Bacillati</taxon>
        <taxon>Bacillota</taxon>
        <taxon>Bacilli</taxon>
        <taxon>Bacillales</taxon>
        <taxon>Paenibacillaceae</taxon>
        <taxon>Cohnella</taxon>
    </lineage>
</organism>
<evidence type="ECO:0000259" key="4">
    <source>
        <dbReference type="PROSITE" id="PS51186"/>
    </source>
</evidence>
<reference evidence="5 6" key="1">
    <citation type="submission" date="2020-08" db="EMBL/GenBank/DDBJ databases">
        <title>Cohnella phylogeny.</title>
        <authorList>
            <person name="Dunlap C."/>
        </authorList>
    </citation>
    <scope>NUCLEOTIDE SEQUENCE [LARGE SCALE GENOMIC DNA]</scope>
    <source>
        <strain evidence="5 6">CBP 2801</strain>
    </source>
</reference>
<dbReference type="InterPro" id="IPR000182">
    <property type="entry name" value="GNAT_dom"/>
</dbReference>
<dbReference type="PANTHER" id="PTHR43792">
    <property type="entry name" value="GNAT FAMILY, PUTATIVE (AFU_ORTHOLOGUE AFUA_3G00765)-RELATED-RELATED"/>
    <property type="match status" value="1"/>
</dbReference>
<keyword evidence="1 5" id="KW-0808">Transferase</keyword>
<dbReference type="AlphaFoldDB" id="A0A7X0VXW4"/>
<dbReference type="RefSeq" id="WP_185131536.1">
    <property type="nucleotide sequence ID" value="NZ_JACJVO010000031.1"/>
</dbReference>
<protein>
    <submittedName>
        <fullName evidence="5">GNAT family N-acetyltransferase</fullName>
    </submittedName>
</protein>